<reference evidence="7" key="1">
    <citation type="journal article" date="2019" name="Int. J. Syst. Evol. Microbiol.">
        <title>The Global Catalogue of Microorganisms (GCM) 10K type strain sequencing project: providing services to taxonomists for standard genome sequencing and annotation.</title>
        <authorList>
            <consortium name="The Broad Institute Genomics Platform"/>
            <consortium name="The Broad Institute Genome Sequencing Center for Infectious Disease"/>
            <person name="Wu L."/>
            <person name="Ma J."/>
        </authorList>
    </citation>
    <scope>NUCLEOTIDE SEQUENCE [LARGE SCALE GENOMIC DNA]</scope>
    <source>
        <strain evidence="7">JCM 17064</strain>
    </source>
</reference>
<keyword evidence="3" id="KW-0408">Iron</keyword>
<evidence type="ECO:0000313" key="6">
    <source>
        <dbReference type="EMBL" id="GAA4023520.1"/>
    </source>
</evidence>
<feature type="domain" description="Cytochrome c" evidence="5">
    <location>
        <begin position="40"/>
        <end position="82"/>
    </location>
</feature>
<keyword evidence="2" id="KW-0479">Metal-binding</keyword>
<keyword evidence="7" id="KW-1185">Reference proteome</keyword>
<evidence type="ECO:0000313" key="7">
    <source>
        <dbReference type="Proteomes" id="UP001500968"/>
    </source>
</evidence>
<dbReference type="InterPro" id="IPR036909">
    <property type="entry name" value="Cyt_c-like_dom_sf"/>
</dbReference>
<keyword evidence="1" id="KW-0349">Heme</keyword>
<evidence type="ECO:0000256" key="1">
    <source>
        <dbReference type="ARBA" id="ARBA00022617"/>
    </source>
</evidence>
<dbReference type="Pfam" id="PF00034">
    <property type="entry name" value="Cytochrom_C"/>
    <property type="match status" value="1"/>
</dbReference>
<gene>
    <name evidence="6" type="ORF">GCM10022386_03120</name>
</gene>
<dbReference type="SUPFAM" id="SSF46626">
    <property type="entry name" value="Cytochrome c"/>
    <property type="match status" value="1"/>
</dbReference>
<feature type="chain" id="PRO_5045514394" evidence="4">
    <location>
        <begin position="20"/>
        <end position="95"/>
    </location>
</feature>
<evidence type="ECO:0000256" key="3">
    <source>
        <dbReference type="ARBA" id="ARBA00023004"/>
    </source>
</evidence>
<proteinExistence type="predicted"/>
<dbReference type="Proteomes" id="UP001500968">
    <property type="component" value="Unassembled WGS sequence"/>
</dbReference>
<organism evidence="6 7">
    <name type="scientific">Flavobacterium cheonhonense</name>
    <dbReference type="NCBI Taxonomy" id="706185"/>
    <lineage>
        <taxon>Bacteria</taxon>
        <taxon>Pseudomonadati</taxon>
        <taxon>Bacteroidota</taxon>
        <taxon>Flavobacteriia</taxon>
        <taxon>Flavobacteriales</taxon>
        <taxon>Flavobacteriaceae</taxon>
        <taxon>Flavobacterium</taxon>
    </lineage>
</organism>
<dbReference type="PROSITE" id="PS51257">
    <property type="entry name" value="PROKAR_LIPOPROTEIN"/>
    <property type="match status" value="1"/>
</dbReference>
<dbReference type="EMBL" id="BAABCR010000003">
    <property type="protein sequence ID" value="GAA4023520.1"/>
    <property type="molecule type" value="Genomic_DNA"/>
</dbReference>
<protein>
    <submittedName>
        <fullName evidence="6">Cytochrome c</fullName>
    </submittedName>
</protein>
<evidence type="ECO:0000256" key="4">
    <source>
        <dbReference type="SAM" id="SignalP"/>
    </source>
</evidence>
<evidence type="ECO:0000256" key="2">
    <source>
        <dbReference type="ARBA" id="ARBA00022723"/>
    </source>
</evidence>
<evidence type="ECO:0000259" key="5">
    <source>
        <dbReference type="Pfam" id="PF00034"/>
    </source>
</evidence>
<accession>A0ABP7TB84</accession>
<dbReference type="RefSeq" id="WP_324692270.1">
    <property type="nucleotide sequence ID" value="NZ_BAABCR010000003.1"/>
</dbReference>
<name>A0ABP7TB84_9FLAO</name>
<sequence length="95" mass="10854">MRYKLLALPVLALVLYSCASKSSIPTVEVPKEKVLSPELAEGKSLYENSCARCHQLYNAKDYSAEQWKPIVQRMQEKARLNDAQGLKIYNYLTMN</sequence>
<dbReference type="Gene3D" id="1.10.760.10">
    <property type="entry name" value="Cytochrome c-like domain"/>
    <property type="match status" value="1"/>
</dbReference>
<feature type="signal peptide" evidence="4">
    <location>
        <begin position="1"/>
        <end position="19"/>
    </location>
</feature>
<dbReference type="InterPro" id="IPR009056">
    <property type="entry name" value="Cyt_c-like_dom"/>
</dbReference>
<comment type="caution">
    <text evidence="6">The sequence shown here is derived from an EMBL/GenBank/DDBJ whole genome shotgun (WGS) entry which is preliminary data.</text>
</comment>
<keyword evidence="4" id="KW-0732">Signal</keyword>